<organism evidence="2 3">
    <name type="scientific">Streptomyces doudnae</name>
    <dbReference type="NCBI Taxonomy" id="3075536"/>
    <lineage>
        <taxon>Bacteria</taxon>
        <taxon>Bacillati</taxon>
        <taxon>Actinomycetota</taxon>
        <taxon>Actinomycetes</taxon>
        <taxon>Kitasatosporales</taxon>
        <taxon>Streptomycetaceae</taxon>
        <taxon>Streptomyces</taxon>
    </lineage>
</organism>
<reference evidence="3" key="1">
    <citation type="submission" date="2023-07" db="EMBL/GenBank/DDBJ databases">
        <title>30 novel species of actinomycetes from the DSMZ collection.</title>
        <authorList>
            <person name="Nouioui I."/>
        </authorList>
    </citation>
    <scope>NUCLEOTIDE SEQUENCE [LARGE SCALE GENOMIC DNA]</scope>
    <source>
        <strain evidence="3">DSM 41981</strain>
    </source>
</reference>
<feature type="compositionally biased region" description="Basic and acidic residues" evidence="1">
    <location>
        <begin position="84"/>
        <end position="97"/>
    </location>
</feature>
<name>A0ABD5ELS2_9ACTN</name>
<feature type="compositionally biased region" description="Low complexity" evidence="1">
    <location>
        <begin position="304"/>
        <end position="316"/>
    </location>
</feature>
<feature type="region of interest" description="Disordered" evidence="1">
    <location>
        <begin position="304"/>
        <end position="383"/>
    </location>
</feature>
<protein>
    <submittedName>
        <fullName evidence="2">Uncharacterized protein</fullName>
    </submittedName>
</protein>
<dbReference type="RefSeq" id="WP_093824386.1">
    <property type="nucleotide sequence ID" value="NZ_JAVRES010000004.1"/>
</dbReference>
<dbReference type="EMBL" id="JAVRES010000004">
    <property type="protein sequence ID" value="MDT0435638.1"/>
    <property type="molecule type" value="Genomic_DNA"/>
</dbReference>
<accession>A0ABD5ELS2</accession>
<dbReference type="Proteomes" id="UP001183535">
    <property type="component" value="Unassembled WGS sequence"/>
</dbReference>
<comment type="caution">
    <text evidence="2">The sequence shown here is derived from an EMBL/GenBank/DDBJ whole genome shotgun (WGS) entry which is preliminary data.</text>
</comment>
<sequence length="383" mass="39635">MTEPEAEPYQRLLDVYFDIGTGSRILVRLARNAAREGIQAARGVPTATPVKKDRSSEETKEQEAPAPEASKAPEKPGQGPPDSEEPKAEKPGSEKSKSAKGKPKAPKRGFVLFAVSADRAALVAGVGWVGWCFLHRPVQAGLHALVPELVAVAPGMPVAWCAAAVAAARLEKRSKAREDDGGEETLDGEPDAAEEVDEPDGPPDEAAVRGGAHWLLRTVCERVAAAVAAGRKGIHLRDLLDEPGVPDTWDVSVLRAHCGRVGIPVKQMQIRGSGTGPTHGVHVDELVTALGVPVAHALHRLRTPADAPAADLPAGPSGEGTDASPQAPAGGESGAPAGGEEEAAVEVLAGRLQQDDGGRPSTPVSTTSHTPLPAALAPTPGRR</sequence>
<evidence type="ECO:0000256" key="1">
    <source>
        <dbReference type="SAM" id="MobiDB-lite"/>
    </source>
</evidence>
<feature type="region of interest" description="Disordered" evidence="1">
    <location>
        <begin position="35"/>
        <end position="104"/>
    </location>
</feature>
<feature type="compositionally biased region" description="Low complexity" evidence="1">
    <location>
        <begin position="360"/>
        <end position="383"/>
    </location>
</feature>
<evidence type="ECO:0000313" key="2">
    <source>
        <dbReference type="EMBL" id="MDT0435638.1"/>
    </source>
</evidence>
<gene>
    <name evidence="2" type="ORF">RM877_13180</name>
</gene>
<feature type="compositionally biased region" description="Acidic residues" evidence="1">
    <location>
        <begin position="180"/>
        <end position="203"/>
    </location>
</feature>
<dbReference type="AlphaFoldDB" id="A0ABD5ELS2"/>
<proteinExistence type="predicted"/>
<feature type="compositionally biased region" description="Basic and acidic residues" evidence="1">
    <location>
        <begin position="50"/>
        <end position="63"/>
    </location>
</feature>
<evidence type="ECO:0000313" key="3">
    <source>
        <dbReference type="Proteomes" id="UP001183535"/>
    </source>
</evidence>
<feature type="region of interest" description="Disordered" evidence="1">
    <location>
        <begin position="173"/>
        <end position="208"/>
    </location>
</feature>
<keyword evidence="3" id="KW-1185">Reference proteome</keyword>